<organism evidence="3 4">
    <name type="scientific">Agromyces albus</name>
    <dbReference type="NCBI Taxonomy" id="205332"/>
    <lineage>
        <taxon>Bacteria</taxon>
        <taxon>Bacillati</taxon>
        <taxon>Actinomycetota</taxon>
        <taxon>Actinomycetes</taxon>
        <taxon>Micrococcales</taxon>
        <taxon>Microbacteriaceae</taxon>
        <taxon>Agromyces</taxon>
    </lineage>
</organism>
<dbReference type="Gene3D" id="3.40.50.1820">
    <property type="entry name" value="alpha/beta hydrolase"/>
    <property type="match status" value="1"/>
</dbReference>
<dbReference type="InterPro" id="IPR029058">
    <property type="entry name" value="AB_hydrolase_fold"/>
</dbReference>
<accession>A0A4Q2KRH1</accession>
<dbReference type="SUPFAM" id="SSF53474">
    <property type="entry name" value="alpha/beta-Hydrolases"/>
    <property type="match status" value="1"/>
</dbReference>
<sequence>MTLDPYFAEKASHIVGLSESDLAEPSAMARFMSYFTDSLPWELPDGVTVENHSVQGAVLIPVRVYRPSEEVSAPLVWLHGGGFSFGDLDMPEAHIVAAELAARAGSLVVSVDYRLATESVRFPLPVEDVLSVWEWVCTFSGGIAPAIGGASAGAAIALTAALRLRTNRNVAPRAVLLAYPFVHFPTPALDPDVAEVMAELPPLMRFTPRAVESMVSTYVGRLSNLPPDAMPGAADLSDLSPVTVLVSELDDLRASGELLVRQLAEAGVPTRTRLSQGMPHGHLNRVPSIPEVGRSIDFLAEALR</sequence>
<keyword evidence="4" id="KW-1185">Reference proteome</keyword>
<evidence type="ECO:0000259" key="2">
    <source>
        <dbReference type="Pfam" id="PF07859"/>
    </source>
</evidence>
<dbReference type="GO" id="GO:0016787">
    <property type="term" value="F:hydrolase activity"/>
    <property type="evidence" value="ECO:0007669"/>
    <property type="project" value="UniProtKB-KW"/>
</dbReference>
<proteinExistence type="predicted"/>
<dbReference type="Pfam" id="PF07859">
    <property type="entry name" value="Abhydrolase_3"/>
    <property type="match status" value="1"/>
</dbReference>
<dbReference type="Proteomes" id="UP000293865">
    <property type="component" value="Unassembled WGS sequence"/>
</dbReference>
<comment type="caution">
    <text evidence="3">The sequence shown here is derived from an EMBL/GenBank/DDBJ whole genome shotgun (WGS) entry which is preliminary data.</text>
</comment>
<gene>
    <name evidence="3" type="ORF">ESP51_19465</name>
</gene>
<feature type="domain" description="Alpha/beta hydrolase fold-3" evidence="2">
    <location>
        <begin position="75"/>
        <end position="282"/>
    </location>
</feature>
<keyword evidence="1 3" id="KW-0378">Hydrolase</keyword>
<evidence type="ECO:0000313" key="4">
    <source>
        <dbReference type="Proteomes" id="UP000293865"/>
    </source>
</evidence>
<name>A0A4Q2KRH1_9MICO</name>
<evidence type="ECO:0000313" key="3">
    <source>
        <dbReference type="EMBL" id="RXZ67040.1"/>
    </source>
</evidence>
<dbReference type="InterPro" id="IPR050300">
    <property type="entry name" value="GDXG_lipolytic_enzyme"/>
</dbReference>
<dbReference type="EMBL" id="SDPN01000068">
    <property type="protein sequence ID" value="RXZ67040.1"/>
    <property type="molecule type" value="Genomic_DNA"/>
</dbReference>
<dbReference type="AlphaFoldDB" id="A0A4Q2KRH1"/>
<dbReference type="PANTHER" id="PTHR48081">
    <property type="entry name" value="AB HYDROLASE SUPERFAMILY PROTEIN C4A8.06C"/>
    <property type="match status" value="1"/>
</dbReference>
<protein>
    <submittedName>
        <fullName evidence="3">Steryl acetyl hydrolase</fullName>
    </submittedName>
</protein>
<dbReference type="PANTHER" id="PTHR48081:SF8">
    <property type="entry name" value="ALPHA_BETA HYDROLASE FOLD-3 DOMAIN-CONTAINING PROTEIN-RELATED"/>
    <property type="match status" value="1"/>
</dbReference>
<dbReference type="OrthoDB" id="3181909at2"/>
<dbReference type="InterPro" id="IPR013094">
    <property type="entry name" value="AB_hydrolase_3"/>
</dbReference>
<evidence type="ECO:0000256" key="1">
    <source>
        <dbReference type="ARBA" id="ARBA00022801"/>
    </source>
</evidence>
<reference evidence="3 4" key="1">
    <citation type="submission" date="2019-01" db="EMBL/GenBank/DDBJ databases">
        <title>Agromyces.</title>
        <authorList>
            <person name="Li J."/>
        </authorList>
    </citation>
    <scope>NUCLEOTIDE SEQUENCE [LARGE SCALE GENOMIC DNA]</scope>
    <source>
        <strain evidence="3 4">DSM 15934</strain>
    </source>
</reference>
<dbReference type="RefSeq" id="WP_129522527.1">
    <property type="nucleotide sequence ID" value="NZ_SDPN01000068.1"/>
</dbReference>